<gene>
    <name evidence="1" type="ORF">GTW23_14995</name>
</gene>
<dbReference type="EMBL" id="JAAAML010000003">
    <property type="protein sequence ID" value="MCO6409487.1"/>
    <property type="molecule type" value="Genomic_DNA"/>
</dbReference>
<sequence length="286" mass="32272">MSALFGKSTEIYGRIVNDIAHDLIKERYTFEDISEFERKSRDEHTGREYTGRVYWTEMLCRAHMSSVASIFRTTRWIQVAIREHDAGSLYGCASACRSLIESAGDIGHSLNPVALTLAGIKDAVKAEISGKAGETMILSEDLENSFIHFTHARKVGKTETAPDSHKAMQAFQYINMVERMKIVGVKAFYADLCEIVHPAAESVRVTFVPDNDAWIVDPLQERAVLDAMIAERKQALQGIVMASYNAPLMILRVLHAFDIFTKLPGLRKYQFDKIPEWKKIEAVLRS</sequence>
<evidence type="ECO:0000313" key="2">
    <source>
        <dbReference type="Proteomes" id="UP001320715"/>
    </source>
</evidence>
<dbReference type="Proteomes" id="UP001320715">
    <property type="component" value="Unassembled WGS sequence"/>
</dbReference>
<name>A0ABT1CTG1_9HYPH</name>
<evidence type="ECO:0000313" key="1">
    <source>
        <dbReference type="EMBL" id="MCO6409487.1"/>
    </source>
</evidence>
<reference evidence="1 2" key="1">
    <citation type="submission" date="2020-01" db="EMBL/GenBank/DDBJ databases">
        <title>Genomes of bacteria type strains.</title>
        <authorList>
            <person name="Chen J."/>
            <person name="Zhu S."/>
            <person name="Yang J."/>
        </authorList>
    </citation>
    <scope>NUCLEOTIDE SEQUENCE [LARGE SCALE GENOMIC DNA]</scope>
    <source>
        <strain evidence="1 2">DSM 16655</strain>
    </source>
</reference>
<proteinExistence type="predicted"/>
<accession>A0ABT1CTG1</accession>
<comment type="caution">
    <text evidence="1">The sequence shown here is derived from an EMBL/GenBank/DDBJ whole genome shotgun (WGS) entry which is preliminary data.</text>
</comment>
<organism evidence="1 2">
    <name type="scientific">Hoeflea alexandrii</name>
    <dbReference type="NCBI Taxonomy" id="288436"/>
    <lineage>
        <taxon>Bacteria</taxon>
        <taxon>Pseudomonadati</taxon>
        <taxon>Pseudomonadota</taxon>
        <taxon>Alphaproteobacteria</taxon>
        <taxon>Hyphomicrobiales</taxon>
        <taxon>Rhizobiaceae</taxon>
        <taxon>Hoeflea</taxon>
    </lineage>
</organism>
<dbReference type="RefSeq" id="WP_252916356.1">
    <property type="nucleotide sequence ID" value="NZ_JAAAML010000003.1"/>
</dbReference>
<keyword evidence="2" id="KW-1185">Reference proteome</keyword>
<protein>
    <submittedName>
        <fullName evidence="1">Uncharacterized protein</fullName>
    </submittedName>
</protein>